<name>A0A0N5D5H9_THECL</name>
<protein>
    <submittedName>
        <fullName evidence="3">EGF-like domain-containing protein</fullName>
    </submittedName>
</protein>
<dbReference type="PROSITE" id="PS50026">
    <property type="entry name" value="EGF_3"/>
    <property type="match status" value="1"/>
</dbReference>
<feature type="domain" description="EGF-like" evidence="2">
    <location>
        <begin position="93"/>
        <end position="134"/>
    </location>
</feature>
<proteinExistence type="predicted"/>
<dbReference type="PROSITE" id="PS00022">
    <property type="entry name" value="EGF_1"/>
    <property type="match status" value="1"/>
</dbReference>
<evidence type="ECO:0000313" key="3">
    <source>
        <dbReference type="WBParaSite" id="TCLT_0000826101-mRNA-1"/>
    </source>
</evidence>
<organism evidence="3">
    <name type="scientific">Thelazia callipaeda</name>
    <name type="common">Oriental eyeworm</name>
    <name type="synonym">Parasitic nematode</name>
    <dbReference type="NCBI Taxonomy" id="103827"/>
    <lineage>
        <taxon>Eukaryota</taxon>
        <taxon>Metazoa</taxon>
        <taxon>Ecdysozoa</taxon>
        <taxon>Nematoda</taxon>
        <taxon>Chromadorea</taxon>
        <taxon>Rhabditida</taxon>
        <taxon>Spirurina</taxon>
        <taxon>Spiruromorpha</taxon>
        <taxon>Thelazioidea</taxon>
        <taxon>Thelaziidae</taxon>
        <taxon>Thelazia</taxon>
    </lineage>
</organism>
<dbReference type="WBParaSite" id="TCLT_0000826101-mRNA-1">
    <property type="protein sequence ID" value="TCLT_0000826101-mRNA-1"/>
    <property type="gene ID" value="TCLT_0000826101"/>
</dbReference>
<dbReference type="AlphaFoldDB" id="A0A0N5D5H9"/>
<accession>A0A0N5D5H9</accession>
<sequence>LNSSECQLLEWEKGVPNTVQCKGSDSWKWIVGNLVIDTTDKLRKKIYGYVPNGKGLSIFYPQENLTISCLAQGILNCYLIRENILLIKIVDKSLKGCQPQTCKNGGSCKIADPGTLQERIVCSCKYLSRGYRCEESKLSLELP</sequence>
<keyword evidence="1" id="KW-1015">Disulfide bond</keyword>
<feature type="disulfide bond" evidence="1">
    <location>
        <begin position="124"/>
        <end position="133"/>
    </location>
</feature>
<reference evidence="3" key="1">
    <citation type="submission" date="2017-02" db="UniProtKB">
        <authorList>
            <consortium name="WormBaseParasite"/>
        </authorList>
    </citation>
    <scope>IDENTIFICATION</scope>
</reference>
<evidence type="ECO:0000256" key="1">
    <source>
        <dbReference type="PROSITE-ProRule" id="PRU00076"/>
    </source>
</evidence>
<dbReference type="SUPFAM" id="SSF57196">
    <property type="entry name" value="EGF/Laminin"/>
    <property type="match status" value="1"/>
</dbReference>
<keyword evidence="1" id="KW-0245">EGF-like domain</keyword>
<comment type="caution">
    <text evidence="1">Lacks conserved residue(s) required for the propagation of feature annotation.</text>
</comment>
<evidence type="ECO:0000259" key="2">
    <source>
        <dbReference type="PROSITE" id="PS50026"/>
    </source>
</evidence>
<dbReference type="InterPro" id="IPR000742">
    <property type="entry name" value="EGF"/>
</dbReference>